<feature type="non-terminal residue" evidence="2">
    <location>
        <position position="118"/>
    </location>
</feature>
<feature type="region of interest" description="Disordered" evidence="1">
    <location>
        <begin position="27"/>
        <end position="118"/>
    </location>
</feature>
<comment type="caution">
    <text evidence="2">The sequence shown here is derived from an EMBL/GenBank/DDBJ whole genome shotgun (WGS) entry which is preliminary data.</text>
</comment>
<sequence length="118" mass="13361">VNRELPQNKCLPLIRDHPKSFINLAQNSLSLSPTSSSETPKKVKPPLPHEDEPAGLRAKKGRKKTEEEEGEIVSDLSDSENRRSEKRSRRYSSISNPDTEEKPKPVESKERGKDDDMP</sequence>
<organism evidence="2 3">
    <name type="scientific">Desmophyllum pertusum</name>
    <dbReference type="NCBI Taxonomy" id="174260"/>
    <lineage>
        <taxon>Eukaryota</taxon>
        <taxon>Metazoa</taxon>
        <taxon>Cnidaria</taxon>
        <taxon>Anthozoa</taxon>
        <taxon>Hexacorallia</taxon>
        <taxon>Scleractinia</taxon>
        <taxon>Caryophylliina</taxon>
        <taxon>Caryophylliidae</taxon>
        <taxon>Desmophyllum</taxon>
    </lineage>
</organism>
<evidence type="ECO:0000313" key="2">
    <source>
        <dbReference type="EMBL" id="KAJ7393426.1"/>
    </source>
</evidence>
<accession>A0A9X0A4Q9</accession>
<dbReference type="EMBL" id="MU825398">
    <property type="protein sequence ID" value="KAJ7393426.1"/>
    <property type="molecule type" value="Genomic_DNA"/>
</dbReference>
<feature type="compositionally biased region" description="Basic and acidic residues" evidence="1">
    <location>
        <begin position="99"/>
        <end position="118"/>
    </location>
</feature>
<name>A0A9X0A4Q9_9CNID</name>
<evidence type="ECO:0000256" key="1">
    <source>
        <dbReference type="SAM" id="MobiDB-lite"/>
    </source>
</evidence>
<protein>
    <submittedName>
        <fullName evidence="2">Uncharacterized protein</fullName>
    </submittedName>
</protein>
<evidence type="ECO:0000313" key="3">
    <source>
        <dbReference type="Proteomes" id="UP001163046"/>
    </source>
</evidence>
<reference evidence="2" key="1">
    <citation type="submission" date="2023-01" db="EMBL/GenBank/DDBJ databases">
        <title>Genome assembly of the deep-sea coral Lophelia pertusa.</title>
        <authorList>
            <person name="Herrera S."/>
            <person name="Cordes E."/>
        </authorList>
    </citation>
    <scope>NUCLEOTIDE SEQUENCE</scope>
    <source>
        <strain evidence="2">USNM1676648</strain>
        <tissue evidence="2">Polyp</tissue>
    </source>
</reference>
<dbReference type="Proteomes" id="UP001163046">
    <property type="component" value="Unassembled WGS sequence"/>
</dbReference>
<keyword evidence="3" id="KW-1185">Reference proteome</keyword>
<gene>
    <name evidence="2" type="ORF">OS493_006399</name>
</gene>
<proteinExistence type="predicted"/>
<dbReference type="AlphaFoldDB" id="A0A9X0A4Q9"/>
<feature type="compositionally biased region" description="Low complexity" evidence="1">
    <location>
        <begin position="28"/>
        <end position="38"/>
    </location>
</feature>